<dbReference type="GO" id="GO:0000978">
    <property type="term" value="F:RNA polymerase II cis-regulatory region sequence-specific DNA binding"/>
    <property type="evidence" value="ECO:0007669"/>
    <property type="project" value="TreeGrafter"/>
</dbReference>
<feature type="repeat" description="TPR" evidence="3">
    <location>
        <begin position="158"/>
        <end position="191"/>
    </location>
</feature>
<comment type="caution">
    <text evidence="6">The sequence shown here is derived from an EMBL/GenBank/DDBJ whole genome shotgun (WGS) entry which is preliminary data.</text>
</comment>
<feature type="region of interest" description="Disordered" evidence="4">
    <location>
        <begin position="1"/>
        <end position="80"/>
    </location>
</feature>
<feature type="domain" description="Cytochrome c-type biogenesis protein H TPR" evidence="5">
    <location>
        <begin position="89"/>
        <end position="189"/>
    </location>
</feature>
<feature type="repeat" description="TPR" evidence="3">
    <location>
        <begin position="124"/>
        <end position="157"/>
    </location>
</feature>
<evidence type="ECO:0000256" key="2">
    <source>
        <dbReference type="ARBA" id="ARBA00023242"/>
    </source>
</evidence>
<dbReference type="InterPro" id="IPR019734">
    <property type="entry name" value="TPR_rpt"/>
</dbReference>
<feature type="repeat" description="TPR" evidence="3">
    <location>
        <begin position="231"/>
        <end position="264"/>
    </location>
</feature>
<dbReference type="Pfam" id="PF23914">
    <property type="entry name" value="TPR_CcmH_CycH"/>
    <property type="match status" value="1"/>
</dbReference>
<dbReference type="SUPFAM" id="SSF48452">
    <property type="entry name" value="TPR-like"/>
    <property type="match status" value="1"/>
</dbReference>
<evidence type="ECO:0000313" key="7">
    <source>
        <dbReference type="Proteomes" id="UP000886523"/>
    </source>
</evidence>
<feature type="repeat" description="TPR" evidence="3">
    <location>
        <begin position="268"/>
        <end position="301"/>
    </location>
</feature>
<dbReference type="PROSITE" id="PS50005">
    <property type="entry name" value="TPR"/>
    <property type="match status" value="6"/>
</dbReference>
<evidence type="ECO:0000313" key="6">
    <source>
        <dbReference type="EMBL" id="KAF9512362.1"/>
    </source>
</evidence>
<dbReference type="SMART" id="SM00028">
    <property type="entry name" value="TPR"/>
    <property type="match status" value="7"/>
</dbReference>
<dbReference type="PANTHER" id="PTHR14017:SF1">
    <property type="entry name" value="LD02225P"/>
    <property type="match status" value="1"/>
</dbReference>
<protein>
    <recommendedName>
        <fullName evidence="5">Cytochrome c-type biogenesis protein H TPR domain-containing protein</fullName>
    </recommendedName>
</protein>
<evidence type="ECO:0000259" key="5">
    <source>
        <dbReference type="Pfam" id="PF23914"/>
    </source>
</evidence>
<dbReference type="OrthoDB" id="418911at2759"/>
<reference evidence="6" key="1">
    <citation type="journal article" date="2020" name="Nat. Commun.">
        <title>Large-scale genome sequencing of mycorrhizal fungi provides insights into the early evolution of symbiotic traits.</title>
        <authorList>
            <person name="Miyauchi S."/>
            <person name="Kiss E."/>
            <person name="Kuo A."/>
            <person name="Drula E."/>
            <person name="Kohler A."/>
            <person name="Sanchez-Garcia M."/>
            <person name="Morin E."/>
            <person name="Andreopoulos B."/>
            <person name="Barry K.W."/>
            <person name="Bonito G."/>
            <person name="Buee M."/>
            <person name="Carver A."/>
            <person name="Chen C."/>
            <person name="Cichocki N."/>
            <person name="Clum A."/>
            <person name="Culley D."/>
            <person name="Crous P.W."/>
            <person name="Fauchery L."/>
            <person name="Girlanda M."/>
            <person name="Hayes R.D."/>
            <person name="Keri Z."/>
            <person name="LaButti K."/>
            <person name="Lipzen A."/>
            <person name="Lombard V."/>
            <person name="Magnuson J."/>
            <person name="Maillard F."/>
            <person name="Murat C."/>
            <person name="Nolan M."/>
            <person name="Ohm R.A."/>
            <person name="Pangilinan J."/>
            <person name="Pereira M.F."/>
            <person name="Perotto S."/>
            <person name="Peter M."/>
            <person name="Pfister S."/>
            <person name="Riley R."/>
            <person name="Sitrit Y."/>
            <person name="Stielow J.B."/>
            <person name="Szollosi G."/>
            <person name="Zifcakova L."/>
            <person name="Stursova M."/>
            <person name="Spatafora J.W."/>
            <person name="Tedersoo L."/>
            <person name="Vaario L.M."/>
            <person name="Yamada A."/>
            <person name="Yan M."/>
            <person name="Wang P."/>
            <person name="Xu J."/>
            <person name="Bruns T."/>
            <person name="Baldrian P."/>
            <person name="Vilgalys R."/>
            <person name="Dunand C."/>
            <person name="Henrissat B."/>
            <person name="Grigoriev I.V."/>
            <person name="Hibbett D."/>
            <person name="Nagy L.G."/>
            <person name="Martin F.M."/>
        </authorList>
    </citation>
    <scope>NUCLEOTIDE SEQUENCE</scope>
    <source>
        <strain evidence="6">UP504</strain>
    </source>
</reference>
<dbReference type="EMBL" id="MU128987">
    <property type="protein sequence ID" value="KAF9512362.1"/>
    <property type="molecule type" value="Genomic_DNA"/>
</dbReference>
<keyword evidence="7" id="KW-1185">Reference proteome</keyword>
<dbReference type="GO" id="GO:0031490">
    <property type="term" value="F:chromatin DNA binding"/>
    <property type="evidence" value="ECO:0007669"/>
    <property type="project" value="TreeGrafter"/>
</dbReference>
<dbReference type="Gene3D" id="1.25.40.10">
    <property type="entry name" value="Tetratricopeptide repeat domain"/>
    <property type="match status" value="3"/>
</dbReference>
<keyword evidence="3" id="KW-0802">TPR repeat</keyword>
<proteinExistence type="predicted"/>
<dbReference type="Proteomes" id="UP000886523">
    <property type="component" value="Unassembled WGS sequence"/>
</dbReference>
<dbReference type="FunFam" id="1.25.40.10:FF:000403">
    <property type="entry name" value="General transcriptional repressor, putative"/>
    <property type="match status" value="1"/>
</dbReference>
<dbReference type="PANTHER" id="PTHR14017">
    <property type="entry name" value="LYSINE-SPECIFIC DEMETHYLASE"/>
    <property type="match status" value="1"/>
</dbReference>
<dbReference type="InterPro" id="IPR056413">
    <property type="entry name" value="TPR_CcmH_CycH"/>
</dbReference>
<dbReference type="Pfam" id="PF13181">
    <property type="entry name" value="TPR_8"/>
    <property type="match status" value="1"/>
</dbReference>
<feature type="compositionally biased region" description="Pro residues" evidence="4">
    <location>
        <begin position="45"/>
        <end position="79"/>
    </location>
</feature>
<accession>A0A9P6DSP3</accession>
<keyword evidence="2" id="KW-0539">Nucleus</keyword>
<dbReference type="AlphaFoldDB" id="A0A9P6DSP3"/>
<gene>
    <name evidence="6" type="ORF">BS47DRAFT_1065074</name>
</gene>
<comment type="subcellular location">
    <subcellularLocation>
        <location evidence="1">Nucleus</location>
    </subcellularLocation>
</comment>
<feature type="compositionally biased region" description="Pro residues" evidence="4">
    <location>
        <begin position="20"/>
        <end position="30"/>
    </location>
</feature>
<feature type="region of interest" description="Disordered" evidence="4">
    <location>
        <begin position="380"/>
        <end position="402"/>
    </location>
</feature>
<dbReference type="Pfam" id="PF13432">
    <property type="entry name" value="TPR_16"/>
    <property type="match status" value="1"/>
</dbReference>
<dbReference type="GO" id="GO:0017053">
    <property type="term" value="C:transcription repressor complex"/>
    <property type="evidence" value="ECO:0007669"/>
    <property type="project" value="TreeGrafter"/>
</dbReference>
<dbReference type="GO" id="GO:0005634">
    <property type="term" value="C:nucleus"/>
    <property type="evidence" value="ECO:0007669"/>
    <property type="project" value="UniProtKB-SubCell"/>
</dbReference>
<dbReference type="PROSITE" id="PS50293">
    <property type="entry name" value="TPR_REGION"/>
    <property type="match status" value="1"/>
</dbReference>
<feature type="repeat" description="TPR" evidence="3">
    <location>
        <begin position="90"/>
        <end position="123"/>
    </location>
</feature>
<feature type="repeat" description="TPR" evidence="3">
    <location>
        <begin position="194"/>
        <end position="227"/>
    </location>
</feature>
<dbReference type="GO" id="GO:0000122">
    <property type="term" value="P:negative regulation of transcription by RNA polymerase II"/>
    <property type="evidence" value="ECO:0007669"/>
    <property type="project" value="TreeGrafter"/>
</dbReference>
<name>A0A9P6DSP3_9AGAM</name>
<evidence type="ECO:0000256" key="3">
    <source>
        <dbReference type="PROSITE-ProRule" id="PRU00339"/>
    </source>
</evidence>
<dbReference type="InterPro" id="IPR011990">
    <property type="entry name" value="TPR-like_helical_dom_sf"/>
</dbReference>
<sequence>MSHRHRGNSRGDSPPLHHQAPPPPPMPRPGNAPNGTLQVGQLVSPAPPSILPPPPSLNGIPPNGPLPVAPPPPRGPPVPESLIRLAKVNEDTWMAIGTLAERMGEVETSLNAYENAIRHNPKSVEALLRVASLARGREDLTKAVAHWQRVVELQPDNGEVWSAMGHCYLMQDDLQKAYGAYQQALYFLPNPKDPKLWYGIGILYDRYGSLDHAEEAFSSVLRMEPDFEKADEIYFRLGIIYKQQQKYPESLECFDRILRSPPSPLANVDIWFQIGHVYEQQKDYNNAKDAYERVLADSPNHAKVLQQLGWLYYQPGSSFANQDLAIQYLTRSLESDGSDAQSWYLLGRAYMAGPNTKKLTKPTSRPCTATVATLPFGAASASSTTTSTSTATPSTPTPAPSASTLISLKSGLI</sequence>
<evidence type="ECO:0000256" key="1">
    <source>
        <dbReference type="ARBA" id="ARBA00004123"/>
    </source>
</evidence>
<evidence type="ECO:0000256" key="4">
    <source>
        <dbReference type="SAM" id="MobiDB-lite"/>
    </source>
</evidence>
<dbReference type="InterPro" id="IPR051630">
    <property type="entry name" value="Corepressor-Demethylase"/>
</dbReference>
<organism evidence="6 7">
    <name type="scientific">Hydnum rufescens UP504</name>
    <dbReference type="NCBI Taxonomy" id="1448309"/>
    <lineage>
        <taxon>Eukaryota</taxon>
        <taxon>Fungi</taxon>
        <taxon>Dikarya</taxon>
        <taxon>Basidiomycota</taxon>
        <taxon>Agaricomycotina</taxon>
        <taxon>Agaricomycetes</taxon>
        <taxon>Cantharellales</taxon>
        <taxon>Hydnaceae</taxon>
        <taxon>Hydnum</taxon>
    </lineage>
</organism>